<evidence type="ECO:0000313" key="3">
    <source>
        <dbReference type="Proteomes" id="UP000784294"/>
    </source>
</evidence>
<accession>A0A448WVA2</accession>
<organism evidence="2 3">
    <name type="scientific">Protopolystoma xenopodis</name>
    <dbReference type="NCBI Taxonomy" id="117903"/>
    <lineage>
        <taxon>Eukaryota</taxon>
        <taxon>Metazoa</taxon>
        <taxon>Spiralia</taxon>
        <taxon>Lophotrochozoa</taxon>
        <taxon>Platyhelminthes</taxon>
        <taxon>Monogenea</taxon>
        <taxon>Polyopisthocotylea</taxon>
        <taxon>Polystomatidea</taxon>
        <taxon>Polystomatidae</taxon>
        <taxon>Protopolystoma</taxon>
    </lineage>
</organism>
<comment type="caution">
    <text evidence="2">The sequence shown here is derived from an EMBL/GenBank/DDBJ whole genome shotgun (WGS) entry which is preliminary data.</text>
</comment>
<dbReference type="SUPFAM" id="SSF103657">
    <property type="entry name" value="BAR/IMD domain-like"/>
    <property type="match status" value="1"/>
</dbReference>
<protein>
    <submittedName>
        <fullName evidence="2">Uncharacterized protein</fullName>
    </submittedName>
</protein>
<evidence type="ECO:0000256" key="1">
    <source>
        <dbReference type="SAM" id="Coils"/>
    </source>
</evidence>
<dbReference type="EMBL" id="CAAALY010049271">
    <property type="protein sequence ID" value="VEL21041.1"/>
    <property type="molecule type" value="Genomic_DNA"/>
</dbReference>
<keyword evidence="1" id="KW-0175">Coiled coil</keyword>
<proteinExistence type="predicted"/>
<keyword evidence="3" id="KW-1185">Reference proteome</keyword>
<dbReference type="Proteomes" id="UP000784294">
    <property type="component" value="Unassembled WGS sequence"/>
</dbReference>
<feature type="coiled-coil region" evidence="1">
    <location>
        <begin position="124"/>
        <end position="151"/>
    </location>
</feature>
<sequence>MLEIAERRRAFEVEVERDVLGPLRQLADDTCPAVQKSRRSLSKACTDLRTAREKVANLKSIAASQVNVGLIQSAGTSYASSAINTVSGSSSATASSLYSYSASSLLTGAAASIAPASNDPLMRLSQAQTQAEDLEREADATKATLANLSSLVRLFQAIFSY</sequence>
<name>A0A448WVA2_9PLAT</name>
<dbReference type="InterPro" id="IPR027267">
    <property type="entry name" value="AH/BAR_dom_sf"/>
</dbReference>
<dbReference type="AlphaFoldDB" id="A0A448WVA2"/>
<evidence type="ECO:0000313" key="2">
    <source>
        <dbReference type="EMBL" id="VEL21041.1"/>
    </source>
</evidence>
<dbReference type="Gene3D" id="1.20.1270.60">
    <property type="entry name" value="Arfaptin homology (AH) domain/BAR domain"/>
    <property type="match status" value="1"/>
</dbReference>
<reference evidence="2" key="1">
    <citation type="submission" date="2018-11" db="EMBL/GenBank/DDBJ databases">
        <authorList>
            <consortium name="Pathogen Informatics"/>
        </authorList>
    </citation>
    <scope>NUCLEOTIDE SEQUENCE</scope>
</reference>
<gene>
    <name evidence="2" type="ORF">PXEA_LOCUS14481</name>
</gene>